<keyword evidence="3" id="KW-1185">Reference proteome</keyword>
<reference evidence="2 3" key="1">
    <citation type="journal article" date="2019" name="PLoS Biol.">
        <title>Sex chromosomes control vertical transmission of feminizing Wolbachia symbionts in an isopod.</title>
        <authorList>
            <person name="Becking T."/>
            <person name="Chebbi M.A."/>
            <person name="Giraud I."/>
            <person name="Moumen B."/>
            <person name="Laverre T."/>
            <person name="Caubet Y."/>
            <person name="Peccoud J."/>
            <person name="Gilbert C."/>
            <person name="Cordaux R."/>
        </authorList>
    </citation>
    <scope>NUCLEOTIDE SEQUENCE [LARGE SCALE GENOMIC DNA]</scope>
    <source>
        <strain evidence="2">ANa2</strain>
        <tissue evidence="2">Whole body excluding digestive tract and cuticle</tissue>
    </source>
</reference>
<name>A0A5N5SVB0_9CRUS</name>
<evidence type="ECO:0000313" key="3">
    <source>
        <dbReference type="Proteomes" id="UP000326759"/>
    </source>
</evidence>
<feature type="domain" description="Transcription factor IIIC 90kDa subunit N-terminal" evidence="1">
    <location>
        <begin position="58"/>
        <end position="307"/>
    </location>
</feature>
<proteinExistence type="predicted"/>
<evidence type="ECO:0000259" key="1">
    <source>
        <dbReference type="Pfam" id="PF12657"/>
    </source>
</evidence>
<accession>A0A5N5SVB0</accession>
<dbReference type="Pfam" id="PF12657">
    <property type="entry name" value="TFIIIC_delta"/>
    <property type="match status" value="1"/>
</dbReference>
<dbReference type="AlphaFoldDB" id="A0A5N5SVB0"/>
<evidence type="ECO:0000313" key="2">
    <source>
        <dbReference type="EMBL" id="KAB7497962.1"/>
    </source>
</evidence>
<dbReference type="InterPro" id="IPR024761">
    <property type="entry name" value="TFIIIC_delta_N"/>
</dbReference>
<feature type="non-terminal residue" evidence="2">
    <location>
        <position position="319"/>
    </location>
</feature>
<dbReference type="OrthoDB" id="6358520at2759"/>
<gene>
    <name evidence="2" type="ORF">Anas_10471</name>
</gene>
<comment type="caution">
    <text evidence="2">The sequence shown here is derived from an EMBL/GenBank/DDBJ whole genome shotgun (WGS) entry which is preliminary data.</text>
</comment>
<dbReference type="EMBL" id="SEYY01019720">
    <property type="protein sequence ID" value="KAB7497962.1"/>
    <property type="molecule type" value="Genomic_DNA"/>
</dbReference>
<sequence>MEPPTQPSTSVGHTYPVIMWQILIYTTMATKLGKFESKQPIQGIPIASTIISKNPISWSEDNKISVTTTHGVCIFDLIMGPYGNQAGLPFDRVYILPPKSQNPYILSGEKLQSLLKTVATDECHKFTLDATLTAAHRAKIEIVNSRPNKNGIGYTLGVDMNHLAYSKVAWSYKGATQRDECILCLVTFDHQITIVGKVGSRWITLCDLTSLWANYITYQGRTIYDEYQNSIGETEFHKFLAKTQIQGVAAVLWTPFERNSDGEKDCILLLATTSSHLVLVRIPQYIFDHEFTPHIMECFPLNSSGKILALEWIRLSSNG</sequence>
<protein>
    <recommendedName>
        <fullName evidence="1">Transcription factor IIIC 90kDa subunit N-terminal domain-containing protein</fullName>
    </recommendedName>
</protein>
<dbReference type="Proteomes" id="UP000326759">
    <property type="component" value="Unassembled WGS sequence"/>
</dbReference>
<organism evidence="2 3">
    <name type="scientific">Armadillidium nasatum</name>
    <dbReference type="NCBI Taxonomy" id="96803"/>
    <lineage>
        <taxon>Eukaryota</taxon>
        <taxon>Metazoa</taxon>
        <taxon>Ecdysozoa</taxon>
        <taxon>Arthropoda</taxon>
        <taxon>Crustacea</taxon>
        <taxon>Multicrustacea</taxon>
        <taxon>Malacostraca</taxon>
        <taxon>Eumalacostraca</taxon>
        <taxon>Peracarida</taxon>
        <taxon>Isopoda</taxon>
        <taxon>Oniscidea</taxon>
        <taxon>Crinocheta</taxon>
        <taxon>Armadillidiidae</taxon>
        <taxon>Armadillidium</taxon>
    </lineage>
</organism>